<dbReference type="GO" id="GO:0000162">
    <property type="term" value="P:L-tryptophan biosynthetic process"/>
    <property type="evidence" value="ECO:0007669"/>
    <property type="project" value="TreeGrafter"/>
</dbReference>
<dbReference type="Gene3D" id="3.40.50.880">
    <property type="match status" value="1"/>
</dbReference>
<dbReference type="Proteomes" id="UP000631300">
    <property type="component" value="Unassembled WGS sequence"/>
</dbReference>
<accession>A0A918JHE8</accession>
<dbReference type="InterPro" id="IPR029062">
    <property type="entry name" value="Class_I_gatase-like"/>
</dbReference>
<evidence type="ECO:0000256" key="1">
    <source>
        <dbReference type="ARBA" id="ARBA00022962"/>
    </source>
</evidence>
<sequence length="198" mass="21390">MLLLIDNVDSFTHNLARYFIELGQDVKVVRNNAISLDEIAACDPAYLVFSPGPCAPDQAGITLSAIARFAGNIPILGVCLGHQAIGQAFGANVVRAKEILHGKTSAISHSRQGLFAELPTPFTATRYHSLLLDADSIPDCLAVDAWHTDKFGDAEVMAIRHKTLPVWGVQFHPESLLTAHGHALLDNFLQAASAFRQP</sequence>
<dbReference type="InterPro" id="IPR050472">
    <property type="entry name" value="Anth_synth/Amidotransfase"/>
</dbReference>
<dbReference type="PROSITE" id="PS51273">
    <property type="entry name" value="GATASE_TYPE_1"/>
    <property type="match status" value="1"/>
</dbReference>
<dbReference type="PRINTS" id="PR00096">
    <property type="entry name" value="GATASE"/>
</dbReference>
<gene>
    <name evidence="3" type="primary">pabA</name>
    <name evidence="3" type="ORF">GCM10007391_09250</name>
</gene>
<keyword evidence="1 3" id="KW-0315">Glutamine amidotransferase</keyword>
<organism evidence="3 4">
    <name type="scientific">Alteromonas halophila</name>
    <dbReference type="NCBI Taxonomy" id="516698"/>
    <lineage>
        <taxon>Bacteria</taxon>
        <taxon>Pseudomonadati</taxon>
        <taxon>Pseudomonadota</taxon>
        <taxon>Gammaproteobacteria</taxon>
        <taxon>Alteromonadales</taxon>
        <taxon>Alteromonadaceae</taxon>
        <taxon>Alteromonas/Salinimonas group</taxon>
        <taxon>Alteromonas</taxon>
    </lineage>
</organism>
<dbReference type="PRINTS" id="PR00097">
    <property type="entry name" value="ANTSNTHASEII"/>
</dbReference>
<dbReference type="GO" id="GO:0004049">
    <property type="term" value="F:anthranilate synthase activity"/>
    <property type="evidence" value="ECO:0007669"/>
    <property type="project" value="TreeGrafter"/>
</dbReference>
<name>A0A918JHE8_9ALTE</name>
<feature type="domain" description="Glutamine amidotransferase" evidence="2">
    <location>
        <begin position="3"/>
        <end position="189"/>
    </location>
</feature>
<dbReference type="EMBL" id="BMXP01000002">
    <property type="protein sequence ID" value="GGW78770.1"/>
    <property type="molecule type" value="Genomic_DNA"/>
</dbReference>
<dbReference type="GO" id="GO:0005829">
    <property type="term" value="C:cytosol"/>
    <property type="evidence" value="ECO:0007669"/>
    <property type="project" value="TreeGrafter"/>
</dbReference>
<evidence type="ECO:0000313" key="3">
    <source>
        <dbReference type="EMBL" id="GGW78770.1"/>
    </source>
</evidence>
<dbReference type="InterPro" id="IPR006221">
    <property type="entry name" value="TrpG/PapA_dom"/>
</dbReference>
<dbReference type="InterPro" id="IPR017926">
    <property type="entry name" value="GATASE"/>
</dbReference>
<evidence type="ECO:0000259" key="2">
    <source>
        <dbReference type="Pfam" id="PF00117"/>
    </source>
</evidence>
<dbReference type="RefSeq" id="WP_189403931.1">
    <property type="nucleotide sequence ID" value="NZ_BMXP01000002.1"/>
</dbReference>
<dbReference type="Pfam" id="PF00117">
    <property type="entry name" value="GATase"/>
    <property type="match status" value="1"/>
</dbReference>
<keyword evidence="4" id="KW-1185">Reference proteome</keyword>
<dbReference type="FunFam" id="3.40.50.880:FF:000003">
    <property type="entry name" value="Anthranilate synthase component II"/>
    <property type="match status" value="1"/>
</dbReference>
<dbReference type="SUPFAM" id="SSF52317">
    <property type="entry name" value="Class I glutamine amidotransferase-like"/>
    <property type="match status" value="1"/>
</dbReference>
<proteinExistence type="predicted"/>
<dbReference type="NCBIfam" id="TIGR00566">
    <property type="entry name" value="trpG_papA"/>
    <property type="match status" value="1"/>
</dbReference>
<protein>
    <submittedName>
        <fullName evidence="3">Glutamine amidotransferase</fullName>
    </submittedName>
</protein>
<dbReference type="CDD" id="cd01743">
    <property type="entry name" value="GATase1_Anthranilate_Synthase"/>
    <property type="match status" value="1"/>
</dbReference>
<dbReference type="PANTHER" id="PTHR43418:SF4">
    <property type="entry name" value="MULTIFUNCTIONAL TRYPTOPHAN BIOSYNTHESIS PROTEIN"/>
    <property type="match status" value="1"/>
</dbReference>
<dbReference type="PANTHER" id="PTHR43418">
    <property type="entry name" value="MULTIFUNCTIONAL TRYPTOPHAN BIOSYNTHESIS PROTEIN-RELATED"/>
    <property type="match status" value="1"/>
</dbReference>
<reference evidence="3" key="2">
    <citation type="submission" date="2020-09" db="EMBL/GenBank/DDBJ databases">
        <authorList>
            <person name="Sun Q."/>
            <person name="Kim S."/>
        </authorList>
    </citation>
    <scope>NUCLEOTIDE SEQUENCE</scope>
    <source>
        <strain evidence="3">KCTC 22164</strain>
    </source>
</reference>
<dbReference type="AlphaFoldDB" id="A0A918JHE8"/>
<reference evidence="3" key="1">
    <citation type="journal article" date="2014" name="Int. J. Syst. Evol. Microbiol.">
        <title>Complete genome sequence of Corynebacterium casei LMG S-19264T (=DSM 44701T), isolated from a smear-ripened cheese.</title>
        <authorList>
            <consortium name="US DOE Joint Genome Institute (JGI-PGF)"/>
            <person name="Walter F."/>
            <person name="Albersmeier A."/>
            <person name="Kalinowski J."/>
            <person name="Ruckert C."/>
        </authorList>
    </citation>
    <scope>NUCLEOTIDE SEQUENCE</scope>
    <source>
        <strain evidence="3">KCTC 22164</strain>
    </source>
</reference>
<evidence type="ECO:0000313" key="4">
    <source>
        <dbReference type="Proteomes" id="UP000631300"/>
    </source>
</evidence>
<comment type="caution">
    <text evidence="3">The sequence shown here is derived from an EMBL/GenBank/DDBJ whole genome shotgun (WGS) entry which is preliminary data.</text>
</comment>